<keyword evidence="7" id="KW-0732">Signal</keyword>
<dbReference type="AlphaFoldDB" id="A0A367XMC9"/>
<feature type="short sequence motif" description="TonB C-terminal box" evidence="13">
    <location>
        <begin position="884"/>
        <end position="901"/>
    </location>
</feature>
<organism evidence="16 17">
    <name type="scientific">Thalassospira profundimaris</name>
    <dbReference type="NCBI Taxonomy" id="502049"/>
    <lineage>
        <taxon>Bacteria</taxon>
        <taxon>Pseudomonadati</taxon>
        <taxon>Pseudomonadota</taxon>
        <taxon>Alphaproteobacteria</taxon>
        <taxon>Rhodospirillales</taxon>
        <taxon>Thalassospiraceae</taxon>
        <taxon>Thalassospira</taxon>
    </lineage>
</organism>
<dbReference type="PANTHER" id="PTHR30069">
    <property type="entry name" value="TONB-DEPENDENT OUTER MEMBRANE RECEPTOR"/>
    <property type="match status" value="1"/>
</dbReference>
<evidence type="ECO:0000256" key="14">
    <source>
        <dbReference type="RuleBase" id="RU003357"/>
    </source>
</evidence>
<feature type="domain" description="Secretin/TonB short N-terminal" evidence="15">
    <location>
        <begin position="96"/>
        <end position="147"/>
    </location>
</feature>
<dbReference type="PROSITE" id="PS52016">
    <property type="entry name" value="TONB_DEPENDENT_REC_3"/>
    <property type="match status" value="1"/>
</dbReference>
<dbReference type="EMBL" id="JPWH01000001">
    <property type="protein sequence ID" value="RCK53882.1"/>
    <property type="molecule type" value="Genomic_DNA"/>
</dbReference>
<dbReference type="InterPro" id="IPR012910">
    <property type="entry name" value="Plug_dom"/>
</dbReference>
<dbReference type="InterPro" id="IPR036942">
    <property type="entry name" value="Beta-barrel_TonB_sf"/>
</dbReference>
<keyword evidence="9 14" id="KW-0798">TonB box</keyword>
<dbReference type="PROSITE" id="PS01156">
    <property type="entry name" value="TONB_DEPENDENT_REC_2"/>
    <property type="match status" value="1"/>
</dbReference>
<keyword evidence="3 12" id="KW-0813">Transport</keyword>
<dbReference type="Gene3D" id="3.55.50.30">
    <property type="match status" value="1"/>
</dbReference>
<keyword evidence="8" id="KW-0408">Iron</keyword>
<evidence type="ECO:0000313" key="16">
    <source>
        <dbReference type="EMBL" id="RCK53882.1"/>
    </source>
</evidence>
<evidence type="ECO:0000259" key="15">
    <source>
        <dbReference type="SMART" id="SM00965"/>
    </source>
</evidence>
<evidence type="ECO:0000256" key="3">
    <source>
        <dbReference type="ARBA" id="ARBA00022448"/>
    </source>
</evidence>
<keyword evidence="10 12" id="KW-0472">Membrane</keyword>
<dbReference type="Pfam" id="PF07660">
    <property type="entry name" value="STN"/>
    <property type="match status" value="1"/>
</dbReference>
<dbReference type="InterPro" id="IPR011276">
    <property type="entry name" value="TonB_haem/Hb_rcpt"/>
</dbReference>
<evidence type="ECO:0000256" key="1">
    <source>
        <dbReference type="ARBA" id="ARBA00004571"/>
    </source>
</evidence>
<dbReference type="SUPFAM" id="SSF56935">
    <property type="entry name" value="Porins"/>
    <property type="match status" value="1"/>
</dbReference>
<evidence type="ECO:0000256" key="5">
    <source>
        <dbReference type="ARBA" id="ARBA00022496"/>
    </source>
</evidence>
<evidence type="ECO:0000256" key="10">
    <source>
        <dbReference type="ARBA" id="ARBA00023136"/>
    </source>
</evidence>
<evidence type="ECO:0000256" key="2">
    <source>
        <dbReference type="ARBA" id="ARBA00009810"/>
    </source>
</evidence>
<dbReference type="InterPro" id="IPR000531">
    <property type="entry name" value="Beta-barrel_TonB"/>
</dbReference>
<evidence type="ECO:0000256" key="4">
    <source>
        <dbReference type="ARBA" id="ARBA00022452"/>
    </source>
</evidence>
<dbReference type="InterPro" id="IPR037066">
    <property type="entry name" value="Plug_dom_sf"/>
</dbReference>
<evidence type="ECO:0000256" key="7">
    <source>
        <dbReference type="ARBA" id="ARBA00022729"/>
    </source>
</evidence>
<evidence type="ECO:0000256" key="13">
    <source>
        <dbReference type="PROSITE-ProRule" id="PRU10144"/>
    </source>
</evidence>
<keyword evidence="4 12" id="KW-1134">Transmembrane beta strand</keyword>
<proteinExistence type="inferred from homology"/>
<keyword evidence="11 12" id="KW-0998">Cell outer membrane</keyword>
<evidence type="ECO:0000313" key="17">
    <source>
        <dbReference type="Proteomes" id="UP000252517"/>
    </source>
</evidence>
<dbReference type="Pfam" id="PF07715">
    <property type="entry name" value="Plug"/>
    <property type="match status" value="1"/>
</dbReference>
<reference evidence="16 17" key="1">
    <citation type="submission" date="2014-07" db="EMBL/GenBank/DDBJ databases">
        <title>Draft genome sequence of Thalassospira profundimaris S25-3-2.</title>
        <authorList>
            <person name="Lai Q."/>
            <person name="Shao Z."/>
        </authorList>
    </citation>
    <scope>NUCLEOTIDE SEQUENCE [LARGE SCALE GENOMIC DNA]</scope>
    <source>
        <strain evidence="16 17">S25-3-2</strain>
    </source>
</reference>
<comment type="subcellular location">
    <subcellularLocation>
        <location evidence="1 12">Cell outer membrane</location>
        <topology evidence="1 12">Multi-pass membrane protein</topology>
    </subcellularLocation>
</comment>
<protein>
    <recommendedName>
        <fullName evidence="15">Secretin/TonB short N-terminal domain-containing protein</fullName>
    </recommendedName>
</protein>
<evidence type="ECO:0000256" key="12">
    <source>
        <dbReference type="PROSITE-ProRule" id="PRU01360"/>
    </source>
</evidence>
<dbReference type="Gene3D" id="2.170.130.10">
    <property type="entry name" value="TonB-dependent receptor, plug domain"/>
    <property type="match status" value="1"/>
</dbReference>
<evidence type="ECO:0000256" key="11">
    <source>
        <dbReference type="ARBA" id="ARBA00023237"/>
    </source>
</evidence>
<dbReference type="InterPro" id="IPR039426">
    <property type="entry name" value="TonB-dep_rcpt-like"/>
</dbReference>
<keyword evidence="5" id="KW-0410">Iron transport</keyword>
<keyword evidence="5" id="KW-0406">Ion transport</keyword>
<dbReference type="GO" id="GO:0044718">
    <property type="term" value="P:siderophore transmembrane transport"/>
    <property type="evidence" value="ECO:0007669"/>
    <property type="project" value="TreeGrafter"/>
</dbReference>
<comment type="caution">
    <text evidence="16">The sequence shown here is derived from an EMBL/GenBank/DDBJ whole genome shotgun (WGS) entry which is preliminary data.</text>
</comment>
<dbReference type="PANTHER" id="PTHR30069:SF41">
    <property type="entry name" value="HEME_HEMOPEXIN UTILIZATION PROTEIN C"/>
    <property type="match status" value="1"/>
</dbReference>
<accession>A0A367XMC9</accession>
<dbReference type="Gene3D" id="2.40.170.20">
    <property type="entry name" value="TonB-dependent receptor, beta-barrel domain"/>
    <property type="match status" value="1"/>
</dbReference>
<dbReference type="InterPro" id="IPR010917">
    <property type="entry name" value="TonB_rcpt_CS"/>
</dbReference>
<dbReference type="SMART" id="SM00965">
    <property type="entry name" value="STN"/>
    <property type="match status" value="1"/>
</dbReference>
<dbReference type="GO" id="GO:0015344">
    <property type="term" value="F:siderophore uptake transmembrane transporter activity"/>
    <property type="evidence" value="ECO:0007669"/>
    <property type="project" value="TreeGrafter"/>
</dbReference>
<evidence type="ECO:0000256" key="9">
    <source>
        <dbReference type="ARBA" id="ARBA00023077"/>
    </source>
</evidence>
<dbReference type="NCBIfam" id="TIGR01785">
    <property type="entry name" value="TonB-hemin"/>
    <property type="match status" value="1"/>
</dbReference>
<keyword evidence="6 12" id="KW-0812">Transmembrane</keyword>
<dbReference type="Proteomes" id="UP000252517">
    <property type="component" value="Unassembled WGS sequence"/>
</dbReference>
<name>A0A367XMC9_9PROT</name>
<dbReference type="GO" id="GO:0015232">
    <property type="term" value="F:heme transmembrane transporter activity"/>
    <property type="evidence" value="ECO:0007669"/>
    <property type="project" value="InterPro"/>
</dbReference>
<comment type="similarity">
    <text evidence="2 12 14">Belongs to the TonB-dependent receptor family.</text>
</comment>
<dbReference type="InterPro" id="IPR011662">
    <property type="entry name" value="Secretin/TonB_short_N"/>
</dbReference>
<dbReference type="GO" id="GO:0009279">
    <property type="term" value="C:cell outer membrane"/>
    <property type="evidence" value="ECO:0007669"/>
    <property type="project" value="UniProtKB-SubCell"/>
</dbReference>
<sequence length="901" mass="98058">MNGLSVGICRTLVSGDMTLGRRRSDLAQTLAATALCGCLLAFIPQGALAGTDVGADARPARDELAQSGTLDQSYRFDIPAQKLALALVEYSKITGIDVVVDGSLPTNRLTAAFAGDMTARQALDRLLGGSGLTWQVLDSHTVSIVAHQTDQMDQSSSAVMTAPVVISARTMNEPGYMGNPDWVYETPGSTSVITREQMRKVPGRTAGDIFEPLAGVKVDGNQQVPGLSINVRGQQDQGRVNMNIDGARQNYNQSGHGISNSAYVDTALLADVVVEKTDLSGVGGAGTSGGIVTMRTLNTDDILDADEKWGGKYDIRRGTNEYNFAGDISAGMRFSPKFDMAAAVSRKVVGDYKGGTNNPALYTTFDSGGTPTTVSADNGHEAYTYQRQTSGLVKANIHFNEEQDLNLGYVGFTSSFGKTTDANNIYNDFNDVETHTVTAKHHWNPDSEIVDLKSSVWWTRTQNNQYRPPRSNTKAYQTLYRVDTYGFDAENTSRVYPDNPGLENSNVTFDYGVEAFRDEAETSSESIGNQANGAAYELEGSTPSGRRDVYGSFGNATFDYNGIFELTAGLRFDRYQLRGTSYWCKTGFFTPVADQNCDTGGTPVDIDMNGQKVSPSARLAVTPIDGIQFYGSYRENMRPPSIMESMIKGSHVAGVPIAFLPNNNLKAEESVTREVGINFKYDNVLFKQDGFRARIARYHTRIDNYVVLGQVYQPTPGCNFGFCVSEQAEAFVNLYDPVDITGTEIEASYDARTFYIGGTFSQADTDMVGDYNPVIFPLNFPAGTQVYTQGYGNIQGISTVYTLPKRKFTVDGGVRLFDEDLVLGARATFVYPSRNISESSTTVDNGIFYRYRTYDLYGSYEVDKAVSVGFSVNNLTDEAYATGGYVPAPGRTITVSLSGNF</sequence>
<gene>
    <name evidence="16" type="ORF">TH25_00460</name>
</gene>
<dbReference type="Pfam" id="PF00593">
    <property type="entry name" value="TonB_dep_Rec_b-barrel"/>
    <property type="match status" value="1"/>
</dbReference>
<evidence type="ECO:0000256" key="8">
    <source>
        <dbReference type="ARBA" id="ARBA00023004"/>
    </source>
</evidence>
<evidence type="ECO:0000256" key="6">
    <source>
        <dbReference type="ARBA" id="ARBA00022692"/>
    </source>
</evidence>